<accession>A0AAF0SWX4</accession>
<dbReference type="EMBL" id="CP059322">
    <property type="protein sequence ID" value="WMF04496.1"/>
    <property type="molecule type" value="Genomic_DNA"/>
</dbReference>
<feature type="compositionally biased region" description="Low complexity" evidence="1">
    <location>
        <begin position="171"/>
        <end position="183"/>
    </location>
</feature>
<gene>
    <name evidence="3" type="ORF">H1D33_30130</name>
</gene>
<sequence>MLAKHSILARLLVVVMVGCAFLAAPRPSVAAPGPDTEPYVKYYQVTARYQGQPENLTEIARRFLGSGERSAEIYQLNTGRVQPDGARLTDPAELRAGWYLVLPWDAAGDGVEYGQLPTPAGRRPAPPRPARRAHGRTPARRPAARSPRPGRPPARRPDPRRRRSAPPRPRPAAGRSGRSSAWRRTARGP</sequence>
<evidence type="ECO:0000313" key="4">
    <source>
        <dbReference type="Proteomes" id="UP000510844"/>
    </source>
</evidence>
<keyword evidence="4" id="KW-1185">Reference proteome</keyword>
<name>A0AAF0SWX4_9ACTN</name>
<protein>
    <recommendedName>
        <fullName evidence="5">LysM domain-containing protein</fullName>
    </recommendedName>
</protein>
<feature type="chain" id="PRO_5042227389" description="LysM domain-containing protein" evidence="2">
    <location>
        <begin position="31"/>
        <end position="189"/>
    </location>
</feature>
<evidence type="ECO:0000256" key="1">
    <source>
        <dbReference type="SAM" id="MobiDB-lite"/>
    </source>
</evidence>
<dbReference type="RefSeq" id="WP_307755361.1">
    <property type="nucleotide sequence ID" value="NZ_CP059322.2"/>
</dbReference>
<feature type="compositionally biased region" description="Basic residues" evidence="1">
    <location>
        <begin position="129"/>
        <end position="143"/>
    </location>
</feature>
<feature type="signal peptide" evidence="2">
    <location>
        <begin position="1"/>
        <end position="30"/>
    </location>
</feature>
<evidence type="ECO:0008006" key="5">
    <source>
        <dbReference type="Google" id="ProtNLM"/>
    </source>
</evidence>
<reference evidence="4" key="1">
    <citation type="submission" date="2020-07" db="EMBL/GenBank/DDBJ databases">
        <title>A new Micromonospora strain with potent antibiotic activity isolated from the microbiome of a mid-Atlantic deep-sea sponge.</title>
        <authorList>
            <person name="Back C.R."/>
            <person name="Stennett H.L."/>
            <person name="Williams S.E."/>
            <person name="Wang L."/>
            <person name="Ojeda Gomez J."/>
            <person name="Abdulle O.M."/>
            <person name="Duffy T."/>
            <person name="Hendry K.R."/>
            <person name="Powell D."/>
            <person name="Stach J.E."/>
            <person name="Essex-Lopresti A.E."/>
            <person name="Willis C.L."/>
            <person name="Curnow P."/>
            <person name="Race P.R."/>
        </authorList>
    </citation>
    <scope>NUCLEOTIDE SEQUENCE [LARGE SCALE GENOMIC DNA]</scope>
    <source>
        <strain evidence="4">28ISP2-46</strain>
    </source>
</reference>
<dbReference type="AlphaFoldDB" id="A0AAF0SWX4"/>
<dbReference type="KEGG" id="mfeu:H1D33_30130"/>
<dbReference type="Proteomes" id="UP000510844">
    <property type="component" value="Chromosome"/>
</dbReference>
<evidence type="ECO:0000256" key="2">
    <source>
        <dbReference type="SAM" id="SignalP"/>
    </source>
</evidence>
<organism evidence="3 4">
    <name type="scientific">Micromonospora robiginosa</name>
    <dbReference type="NCBI Taxonomy" id="2749844"/>
    <lineage>
        <taxon>Bacteria</taxon>
        <taxon>Bacillati</taxon>
        <taxon>Actinomycetota</taxon>
        <taxon>Actinomycetes</taxon>
        <taxon>Micromonosporales</taxon>
        <taxon>Micromonosporaceae</taxon>
        <taxon>Micromonospora</taxon>
    </lineage>
</organism>
<evidence type="ECO:0000313" key="3">
    <source>
        <dbReference type="EMBL" id="WMF04496.1"/>
    </source>
</evidence>
<feature type="region of interest" description="Disordered" evidence="1">
    <location>
        <begin position="113"/>
        <end position="189"/>
    </location>
</feature>
<reference evidence="3 4" key="2">
    <citation type="journal article" date="2021" name="Mar. Drugs">
        <title>A New Micromonospora Strain with Antibiotic Activity Isolated from the Microbiome of a Mid-Atlantic Deep-Sea Sponge.</title>
        <authorList>
            <person name="Back C.R."/>
            <person name="Stennett H.L."/>
            <person name="Williams S.E."/>
            <person name="Wang L."/>
            <person name="Ojeda Gomez J."/>
            <person name="Abdulle O.M."/>
            <person name="Duffy T."/>
            <person name="Neal C."/>
            <person name="Mantell J."/>
            <person name="Jepson M.A."/>
            <person name="Hendry K.R."/>
            <person name="Powell D."/>
            <person name="Stach J.E.M."/>
            <person name="Essex-Lopresti A.E."/>
            <person name="Willis C.L."/>
            <person name="Curnow P."/>
            <person name="Race P.R."/>
        </authorList>
    </citation>
    <scope>NUCLEOTIDE SEQUENCE [LARGE SCALE GENOMIC DNA]</scope>
    <source>
        <strain evidence="3 4">28ISP2-46</strain>
    </source>
</reference>
<proteinExistence type="predicted"/>
<keyword evidence="2" id="KW-0732">Signal</keyword>